<evidence type="ECO:0000313" key="3">
    <source>
        <dbReference type="Proteomes" id="UP000033699"/>
    </source>
</evidence>
<dbReference type="EMBL" id="JZKH01000033">
    <property type="protein sequence ID" value="KJS60974.1"/>
    <property type="molecule type" value="Genomic_DNA"/>
</dbReference>
<comment type="caution">
    <text evidence="2">The sequence shown here is derived from an EMBL/GenBank/DDBJ whole genome shotgun (WGS) entry which is preliminary data.</text>
</comment>
<feature type="region of interest" description="Disordered" evidence="1">
    <location>
        <begin position="1"/>
        <end position="23"/>
    </location>
</feature>
<sequence length="87" mass="9536">MESGPGPAGAETPAQPAEPAERDVTWVYQPVEVALGDGGWALGRITGWWQDAAGQRWCRLRIGRSGQPARWQRYDPARVLLLPARGL</sequence>
<accession>A0A0F2TCV2</accession>
<name>A0A0F2TCV2_STRR3</name>
<keyword evidence="3" id="KW-1185">Reference proteome</keyword>
<reference evidence="2 3" key="1">
    <citation type="submission" date="2015-02" db="EMBL/GenBank/DDBJ databases">
        <authorList>
            <person name="Ju K.-S."/>
            <person name="Doroghazi J.R."/>
            <person name="Metcalf W."/>
        </authorList>
    </citation>
    <scope>NUCLEOTIDE SEQUENCE [LARGE SCALE GENOMIC DNA]</scope>
    <source>
        <strain evidence="2 3">ATCC 31215</strain>
    </source>
</reference>
<dbReference type="Proteomes" id="UP000033699">
    <property type="component" value="Unassembled WGS sequence"/>
</dbReference>
<organism evidence="2 3">
    <name type="scientific">Streptomyces rubellomurinus (strain ATCC 31215)</name>
    <dbReference type="NCBI Taxonomy" id="359131"/>
    <lineage>
        <taxon>Bacteria</taxon>
        <taxon>Bacillati</taxon>
        <taxon>Actinomycetota</taxon>
        <taxon>Actinomycetes</taxon>
        <taxon>Kitasatosporales</taxon>
        <taxon>Streptomycetaceae</taxon>
        <taxon>Streptomyces</taxon>
    </lineage>
</organism>
<proteinExistence type="predicted"/>
<gene>
    <name evidence="2" type="ORF">VM95_17600</name>
</gene>
<dbReference type="PATRIC" id="fig|359131.3.peg.4110"/>
<dbReference type="AlphaFoldDB" id="A0A0F2TCV2"/>
<evidence type="ECO:0000256" key="1">
    <source>
        <dbReference type="SAM" id="MobiDB-lite"/>
    </source>
</evidence>
<protein>
    <submittedName>
        <fullName evidence="2">Uncharacterized protein</fullName>
    </submittedName>
</protein>
<feature type="compositionally biased region" description="Low complexity" evidence="1">
    <location>
        <begin position="1"/>
        <end position="18"/>
    </location>
</feature>
<evidence type="ECO:0000313" key="2">
    <source>
        <dbReference type="EMBL" id="KJS60974.1"/>
    </source>
</evidence>